<gene>
    <name evidence="1" type="ORF">ABAZ39_05280</name>
</gene>
<organism evidence="1 2">
    <name type="scientific">Azospirillum argentinense</name>
    <dbReference type="NCBI Taxonomy" id="2970906"/>
    <lineage>
        <taxon>Bacteria</taxon>
        <taxon>Pseudomonadati</taxon>
        <taxon>Pseudomonadota</taxon>
        <taxon>Alphaproteobacteria</taxon>
        <taxon>Rhodospirillales</taxon>
        <taxon>Azospirillaceae</taxon>
        <taxon>Azospirillum</taxon>
    </lineage>
</organism>
<dbReference type="Proteomes" id="UP000027186">
    <property type="component" value="Chromosome"/>
</dbReference>
<dbReference type="AlphaFoldDB" id="A0A060DL17"/>
<reference evidence="1 2" key="1">
    <citation type="journal article" date="2014" name="Genome Announc.">
        <title>Complete Genome Sequence of the Model Rhizosphere Strain Azospirillum brasilense Az39, Successfully Applied in Agriculture.</title>
        <authorList>
            <person name="Rivera D."/>
            <person name="Revale S."/>
            <person name="Molina R."/>
            <person name="Gualpa J."/>
            <person name="Puente M."/>
            <person name="Maroniche G."/>
            <person name="Paris G."/>
            <person name="Baker D."/>
            <person name="Clavijo B."/>
            <person name="McLay K."/>
            <person name="Spaepen S."/>
            <person name="Perticari A."/>
            <person name="Vazquez M."/>
            <person name="Wisniewski-Dye F."/>
            <person name="Watkins C."/>
            <person name="Martinez-Abarca F."/>
            <person name="Vanderleyden J."/>
            <person name="Cassan F."/>
        </authorList>
    </citation>
    <scope>NUCLEOTIDE SEQUENCE [LARGE SCALE GENOMIC DNA]</scope>
    <source>
        <strain evidence="1 2">Az39</strain>
    </source>
</reference>
<sequence>MDSRIGYDDDFYAWTQEQARLLREAARERLDTPIDWEHVAGEIEDMGRSDAKALGSALKRVIEHLLKLERSPAPDPRLGWRESVVNHRIAAWDEIDASPSLRKKIDLARAHRDARRLAVLGLARDGMSEDAVPQDCPYTLEQVLDHDWWPTNRHGLE</sequence>
<dbReference type="Pfam" id="PF01724">
    <property type="entry name" value="DUF29"/>
    <property type="match status" value="1"/>
</dbReference>
<accession>A0A060DL17</accession>
<dbReference type="RefSeq" id="WP_038527433.1">
    <property type="nucleotide sequence ID" value="NZ_CP007793.1"/>
</dbReference>
<dbReference type="PANTHER" id="PTHR34235">
    <property type="entry name" value="SLR1203 PROTEIN-RELATED"/>
    <property type="match status" value="1"/>
</dbReference>
<dbReference type="KEGG" id="abq:ABAZ39_05280"/>
<dbReference type="InterPro" id="IPR002636">
    <property type="entry name" value="DUF29"/>
</dbReference>
<name>A0A060DL17_9PROT</name>
<dbReference type="SMR" id="A0A060DL17"/>
<evidence type="ECO:0000313" key="2">
    <source>
        <dbReference type="Proteomes" id="UP000027186"/>
    </source>
</evidence>
<proteinExistence type="predicted"/>
<evidence type="ECO:0000313" key="1">
    <source>
        <dbReference type="EMBL" id="AIB11434.1"/>
    </source>
</evidence>
<protein>
    <recommendedName>
        <fullName evidence="3">DUF29 domain-containing protein</fullName>
    </recommendedName>
</protein>
<evidence type="ECO:0008006" key="3">
    <source>
        <dbReference type="Google" id="ProtNLM"/>
    </source>
</evidence>
<dbReference type="EMBL" id="CP007793">
    <property type="protein sequence ID" value="AIB11434.1"/>
    <property type="molecule type" value="Genomic_DNA"/>
</dbReference>
<dbReference type="Gene3D" id="1.20.1220.20">
    <property type="entry name" value="Uncharcterised protein PF01724"/>
    <property type="match status" value="1"/>
</dbReference>